<organism evidence="3">
    <name type="scientific">uncultured Caudovirales phage</name>
    <dbReference type="NCBI Taxonomy" id="2100421"/>
    <lineage>
        <taxon>Viruses</taxon>
        <taxon>Duplodnaviria</taxon>
        <taxon>Heunggongvirae</taxon>
        <taxon>Uroviricota</taxon>
        <taxon>Caudoviricetes</taxon>
        <taxon>Peduoviridae</taxon>
        <taxon>Maltschvirus</taxon>
        <taxon>Maltschvirus maltsch</taxon>
    </lineage>
</organism>
<dbReference type="EMBL" id="LR797433">
    <property type="protein sequence ID" value="CAB4216051.1"/>
    <property type="molecule type" value="Genomic_DNA"/>
</dbReference>
<dbReference type="EMBL" id="LR797056">
    <property type="protein sequence ID" value="CAB4183879.1"/>
    <property type="molecule type" value="Genomic_DNA"/>
</dbReference>
<reference evidence="3" key="1">
    <citation type="submission" date="2020-05" db="EMBL/GenBank/DDBJ databases">
        <authorList>
            <person name="Chiriac C."/>
            <person name="Salcher M."/>
            <person name="Ghai R."/>
            <person name="Kavagutti S V."/>
        </authorList>
    </citation>
    <scope>NUCLEOTIDE SEQUENCE</scope>
</reference>
<name>A0A6J7XFL4_9CAUD</name>
<evidence type="ECO:0000313" key="1">
    <source>
        <dbReference type="EMBL" id="CAB4183879.1"/>
    </source>
</evidence>
<gene>
    <name evidence="1" type="ORF">UFOVP1109_13</name>
    <name evidence="2" type="ORF">UFOVP1473_52</name>
    <name evidence="3" type="ORF">UFOVP1560_4</name>
</gene>
<proteinExistence type="predicted"/>
<protein>
    <submittedName>
        <fullName evidence="3">Uncharacterized protein</fullName>
    </submittedName>
</protein>
<evidence type="ECO:0000313" key="3">
    <source>
        <dbReference type="EMBL" id="CAB5229703.1"/>
    </source>
</evidence>
<accession>A0A6J7XFL4</accession>
<sequence>MNANAQLRISESVAKAKNAMLEAARIAQEQPRSLGIWKKLDKMTGKIEALQRTVWGVK</sequence>
<dbReference type="EMBL" id="LR798410">
    <property type="protein sequence ID" value="CAB5229703.1"/>
    <property type="molecule type" value="Genomic_DNA"/>
</dbReference>
<evidence type="ECO:0000313" key="2">
    <source>
        <dbReference type="EMBL" id="CAB4216051.1"/>
    </source>
</evidence>